<name>D5SYR9_PLAL2</name>
<gene>
    <name evidence="3" type="ordered locus">Plim_2023</name>
</gene>
<accession>D5SYR9</accession>
<protein>
    <recommendedName>
        <fullName evidence="2">Swt1-like HEPN domain-containing protein</fullName>
    </recommendedName>
</protein>
<dbReference type="AlphaFoldDB" id="D5SYR9"/>
<dbReference type="KEGG" id="plm:Plim_2023"/>
<feature type="domain" description="Swt1-like HEPN" evidence="2">
    <location>
        <begin position="21"/>
        <end position="132"/>
    </location>
</feature>
<keyword evidence="1" id="KW-0472">Membrane</keyword>
<keyword evidence="1" id="KW-1133">Transmembrane helix</keyword>
<proteinExistence type="predicted"/>
<evidence type="ECO:0000259" key="2">
    <source>
        <dbReference type="Pfam" id="PF18731"/>
    </source>
</evidence>
<dbReference type="STRING" id="521674.Plim_2023"/>
<keyword evidence="4" id="KW-1185">Reference proteome</keyword>
<evidence type="ECO:0000313" key="3">
    <source>
        <dbReference type="EMBL" id="ADG67851.1"/>
    </source>
</evidence>
<evidence type="ECO:0000256" key="1">
    <source>
        <dbReference type="SAM" id="Phobius"/>
    </source>
</evidence>
<dbReference type="InterPro" id="IPR041650">
    <property type="entry name" value="HEPN_Swt1"/>
</dbReference>
<dbReference type="Proteomes" id="UP000002220">
    <property type="component" value="Chromosome"/>
</dbReference>
<sequence>MRRCRSKVFIVPTPADRIHLALEILVEEWTPFIRQELSKSYGHRVEEVILAQIRGDRNMASARFSDPLSDPHILLNVVWEQWNHCFRHQLGIFERSLISELREFRNQLAHQSFLTEDDAYRVLDSVQRLLVATGHTQRATQLEDEKVDALRQKFGHRVNRELARIRFNRRRLLDIALYSLCCFALVTTLWSFLWERHWLATLLLIAFVIFTFGYFIYQRLSAAIPVFGVHECAHCRRVIYTESCPYCEQSPAHRHRRAQILDPREEADATLAHETLEMIDQSANPLELISKVPR</sequence>
<dbReference type="EMBL" id="CP001744">
    <property type="protein sequence ID" value="ADG67851.1"/>
    <property type="molecule type" value="Genomic_DNA"/>
</dbReference>
<evidence type="ECO:0000313" key="4">
    <source>
        <dbReference type="Proteomes" id="UP000002220"/>
    </source>
</evidence>
<reference evidence="3 4" key="1">
    <citation type="journal article" date="2010" name="Stand. Genomic Sci.">
        <title>Complete genome sequence of Planctomyces limnophilus type strain (Mu 290).</title>
        <authorList>
            <person name="Labutti K."/>
            <person name="Sikorski J."/>
            <person name="Schneider S."/>
            <person name="Nolan M."/>
            <person name="Lucas S."/>
            <person name="Glavina Del Rio T."/>
            <person name="Tice H."/>
            <person name="Cheng J.F."/>
            <person name="Goodwin L."/>
            <person name="Pitluck S."/>
            <person name="Liolios K."/>
            <person name="Ivanova N."/>
            <person name="Mavromatis K."/>
            <person name="Mikhailova N."/>
            <person name="Pati A."/>
            <person name="Chen A."/>
            <person name="Palaniappan K."/>
            <person name="Land M."/>
            <person name="Hauser L."/>
            <person name="Chang Y.J."/>
            <person name="Jeffries C.D."/>
            <person name="Tindall B.J."/>
            <person name="Rohde M."/>
            <person name="Goker M."/>
            <person name="Woyke T."/>
            <person name="Bristow J."/>
            <person name="Eisen J.A."/>
            <person name="Markowitz V."/>
            <person name="Hugenholtz P."/>
            <person name="Kyrpides N.C."/>
            <person name="Klenk H.P."/>
            <person name="Lapidus A."/>
        </authorList>
    </citation>
    <scope>NUCLEOTIDE SEQUENCE [LARGE SCALE GENOMIC DNA]</scope>
    <source>
        <strain evidence="4">ATCC 43296 / DSM 3776 / IFAM 1008 / 290</strain>
    </source>
</reference>
<dbReference type="HOGENOM" id="CLU_946133_0_0_0"/>
<keyword evidence="1" id="KW-0812">Transmembrane</keyword>
<dbReference type="eggNOG" id="COG1483">
    <property type="taxonomic scope" value="Bacteria"/>
</dbReference>
<feature type="transmembrane region" description="Helical" evidence="1">
    <location>
        <begin position="172"/>
        <end position="192"/>
    </location>
</feature>
<organism evidence="3 4">
    <name type="scientific">Planctopirus limnophila (strain ATCC 43296 / DSM 3776 / IFAM 1008 / Mu 290)</name>
    <name type="common">Planctomyces limnophilus</name>
    <dbReference type="NCBI Taxonomy" id="521674"/>
    <lineage>
        <taxon>Bacteria</taxon>
        <taxon>Pseudomonadati</taxon>
        <taxon>Planctomycetota</taxon>
        <taxon>Planctomycetia</taxon>
        <taxon>Planctomycetales</taxon>
        <taxon>Planctomycetaceae</taxon>
        <taxon>Planctopirus</taxon>
    </lineage>
</organism>
<dbReference type="Pfam" id="PF18731">
    <property type="entry name" value="HEPN_Swt1"/>
    <property type="match status" value="1"/>
</dbReference>
<feature type="transmembrane region" description="Helical" evidence="1">
    <location>
        <begin position="198"/>
        <end position="217"/>
    </location>
</feature>